<comment type="caution">
    <text evidence="1">The sequence shown here is derived from an EMBL/GenBank/DDBJ whole genome shotgun (WGS) entry which is preliminary data.</text>
</comment>
<protein>
    <submittedName>
        <fullName evidence="1">Uncharacterized protein</fullName>
    </submittedName>
</protein>
<name>A0ABX0WT65_9BURK</name>
<evidence type="ECO:0000313" key="2">
    <source>
        <dbReference type="Proteomes" id="UP000783934"/>
    </source>
</evidence>
<dbReference type="Proteomes" id="UP000783934">
    <property type="component" value="Unassembled WGS sequence"/>
</dbReference>
<proteinExistence type="predicted"/>
<dbReference type="EMBL" id="JAATIZ010000004">
    <property type="protein sequence ID" value="NJB65933.1"/>
    <property type="molecule type" value="Genomic_DNA"/>
</dbReference>
<sequence>MTSQTEVREYRRFKHAEHLNDCLVDHDIAQKEVVFGV</sequence>
<keyword evidence="2" id="KW-1185">Reference proteome</keyword>
<accession>A0ABX0WT65</accession>
<gene>
    <name evidence="1" type="ORF">GGR41_002188</name>
</gene>
<reference evidence="1 2" key="1">
    <citation type="submission" date="2020-03" db="EMBL/GenBank/DDBJ databases">
        <title>Genomic Encyclopedia of Type Strains, Phase IV (KMG-IV): sequencing the most valuable type-strain genomes for metagenomic binning, comparative biology and taxonomic classification.</title>
        <authorList>
            <person name="Goeker M."/>
        </authorList>
    </citation>
    <scope>NUCLEOTIDE SEQUENCE [LARGE SCALE GENOMIC DNA]</scope>
    <source>
        <strain evidence="1 2">DSM 26613</strain>
    </source>
</reference>
<evidence type="ECO:0000313" key="1">
    <source>
        <dbReference type="EMBL" id="NJB65933.1"/>
    </source>
</evidence>
<organism evidence="1 2">
    <name type="scientific">Paenalcaligenes hominis</name>
    <dbReference type="NCBI Taxonomy" id="643674"/>
    <lineage>
        <taxon>Bacteria</taxon>
        <taxon>Pseudomonadati</taxon>
        <taxon>Pseudomonadota</taxon>
        <taxon>Betaproteobacteria</taxon>
        <taxon>Burkholderiales</taxon>
        <taxon>Alcaligenaceae</taxon>
        <taxon>Paenalcaligenes</taxon>
    </lineage>
</organism>